<feature type="region of interest" description="Disordered" evidence="3">
    <location>
        <begin position="163"/>
        <end position="276"/>
    </location>
</feature>
<feature type="compositionally biased region" description="Basic and acidic residues" evidence="3">
    <location>
        <begin position="38"/>
        <end position="54"/>
    </location>
</feature>
<dbReference type="SUPFAM" id="SSF68906">
    <property type="entry name" value="SAP domain"/>
    <property type="match status" value="1"/>
</dbReference>
<name>A0AAD4Q2V8_9EURO</name>
<accession>A0AAD4Q2V8</accession>
<dbReference type="InterPro" id="IPR003034">
    <property type="entry name" value="SAP_dom"/>
</dbReference>
<dbReference type="PANTHER" id="PTHR46551:SF1">
    <property type="entry name" value="SAP DOMAIN-CONTAINING RIBONUCLEOPROTEIN"/>
    <property type="match status" value="1"/>
</dbReference>
<organism evidence="5 6">
    <name type="scientific">Talaromyces proteolyticus</name>
    <dbReference type="NCBI Taxonomy" id="1131652"/>
    <lineage>
        <taxon>Eukaryota</taxon>
        <taxon>Fungi</taxon>
        <taxon>Dikarya</taxon>
        <taxon>Ascomycota</taxon>
        <taxon>Pezizomycotina</taxon>
        <taxon>Eurotiomycetes</taxon>
        <taxon>Eurotiomycetidae</taxon>
        <taxon>Eurotiales</taxon>
        <taxon>Trichocomaceae</taxon>
        <taxon>Talaromyces</taxon>
        <taxon>Talaromyces sect. Bacilispori</taxon>
    </lineage>
</organism>
<feature type="compositionally biased region" description="Acidic residues" evidence="3">
    <location>
        <begin position="55"/>
        <end position="66"/>
    </location>
</feature>
<dbReference type="GeneID" id="70248373"/>
<dbReference type="Pfam" id="PF02037">
    <property type="entry name" value="SAP"/>
    <property type="match status" value="1"/>
</dbReference>
<feature type="compositionally biased region" description="Basic and acidic residues" evidence="3">
    <location>
        <begin position="109"/>
        <end position="118"/>
    </location>
</feature>
<keyword evidence="6" id="KW-1185">Reference proteome</keyword>
<dbReference type="RefSeq" id="XP_046074498.1">
    <property type="nucleotide sequence ID" value="XM_046218086.1"/>
</dbReference>
<dbReference type="Pfam" id="PF18592">
    <property type="entry name" value="Tho1_MOS11_C"/>
    <property type="match status" value="1"/>
</dbReference>
<evidence type="ECO:0000259" key="4">
    <source>
        <dbReference type="PROSITE" id="PS50800"/>
    </source>
</evidence>
<feature type="region of interest" description="Disordered" evidence="3">
    <location>
        <begin position="38"/>
        <end position="139"/>
    </location>
</feature>
<feature type="compositionally biased region" description="Basic residues" evidence="3">
    <location>
        <begin position="219"/>
        <end position="234"/>
    </location>
</feature>
<sequence length="276" mass="29209">MTSEYEKKTVAQLQELLKARSLPTTGKKADLIARLHEADKSANESAAKEAKADTVEDVIDWDDDAPGGEGAPKETTQPTTEASAAVIAAGGQGAVSNPVAVPNQTLGEDPAKTNDLHVESQAGQTAAAEEKKEEKPAVDYSIGLQATDLESELEKRKARAAKFGIVNESGDAETGADKALERAKRFGTGESAPAINGLDQALPERSQKRGRGDDQGGRGGKRRNFGGHNRHRNRNGPSNSNKGNNPAGRSNEPKSVFSDKDKAALEARKKRFTTAA</sequence>
<dbReference type="GO" id="GO:0005634">
    <property type="term" value="C:nucleus"/>
    <property type="evidence" value="ECO:0007669"/>
    <property type="project" value="TreeGrafter"/>
</dbReference>
<dbReference type="Proteomes" id="UP001201262">
    <property type="component" value="Unassembled WGS sequence"/>
</dbReference>
<gene>
    <name evidence="5" type="ORF">BGW36DRAFT_395810</name>
</gene>
<evidence type="ECO:0000256" key="2">
    <source>
        <dbReference type="ARBA" id="ARBA00046328"/>
    </source>
</evidence>
<dbReference type="SMART" id="SM00513">
    <property type="entry name" value="SAP"/>
    <property type="match status" value="1"/>
</dbReference>
<dbReference type="PANTHER" id="PTHR46551">
    <property type="entry name" value="SAP DOMAIN-CONTAINING RIBONUCLEOPROTEIN"/>
    <property type="match status" value="1"/>
</dbReference>
<feature type="compositionally biased region" description="Basic and acidic residues" evidence="3">
    <location>
        <begin position="128"/>
        <end position="137"/>
    </location>
</feature>
<proteinExistence type="inferred from homology"/>
<comment type="similarity">
    <text evidence="2">Belongs to the SAP domain-containing ribonucleoprotein family.</text>
</comment>
<protein>
    <recommendedName>
        <fullName evidence="4">SAP domain-containing protein</fullName>
    </recommendedName>
</protein>
<evidence type="ECO:0000256" key="3">
    <source>
        <dbReference type="SAM" id="MobiDB-lite"/>
    </source>
</evidence>
<dbReference type="PROSITE" id="PS50800">
    <property type="entry name" value="SAP"/>
    <property type="match status" value="1"/>
</dbReference>
<dbReference type="EMBL" id="JAJTJA010000004">
    <property type="protein sequence ID" value="KAH8700792.1"/>
    <property type="molecule type" value="Genomic_DNA"/>
</dbReference>
<dbReference type="AlphaFoldDB" id="A0AAD4Q2V8"/>
<evidence type="ECO:0000256" key="1">
    <source>
        <dbReference type="ARBA" id="ARBA00022553"/>
    </source>
</evidence>
<feature type="compositionally biased region" description="Basic and acidic residues" evidence="3">
    <location>
        <begin position="257"/>
        <end position="267"/>
    </location>
</feature>
<keyword evidence="1" id="KW-0597">Phosphoprotein</keyword>
<feature type="domain" description="SAP" evidence="4">
    <location>
        <begin position="5"/>
        <end position="39"/>
    </location>
</feature>
<feature type="compositionally biased region" description="Low complexity" evidence="3">
    <location>
        <begin position="235"/>
        <end position="246"/>
    </location>
</feature>
<dbReference type="GO" id="GO:0016973">
    <property type="term" value="P:poly(A)+ mRNA export from nucleus"/>
    <property type="evidence" value="ECO:0007669"/>
    <property type="project" value="TreeGrafter"/>
</dbReference>
<dbReference type="InterPro" id="IPR052240">
    <property type="entry name" value="SAP_domain_ribonucleoprotein"/>
</dbReference>
<dbReference type="InterPro" id="IPR040746">
    <property type="entry name" value="THO1_MOS11_C"/>
</dbReference>
<feature type="compositionally biased region" description="Basic and acidic residues" evidence="3">
    <location>
        <begin position="175"/>
        <end position="184"/>
    </location>
</feature>
<dbReference type="InterPro" id="IPR036361">
    <property type="entry name" value="SAP_dom_sf"/>
</dbReference>
<evidence type="ECO:0000313" key="5">
    <source>
        <dbReference type="EMBL" id="KAH8700792.1"/>
    </source>
</evidence>
<evidence type="ECO:0000313" key="6">
    <source>
        <dbReference type="Proteomes" id="UP001201262"/>
    </source>
</evidence>
<comment type="caution">
    <text evidence="5">The sequence shown here is derived from an EMBL/GenBank/DDBJ whole genome shotgun (WGS) entry which is preliminary data.</text>
</comment>
<dbReference type="Gene3D" id="1.10.720.30">
    <property type="entry name" value="SAP domain"/>
    <property type="match status" value="1"/>
</dbReference>
<feature type="compositionally biased region" description="Basic and acidic residues" evidence="3">
    <location>
        <begin position="205"/>
        <end position="216"/>
    </location>
</feature>
<reference evidence="5" key="1">
    <citation type="submission" date="2021-12" db="EMBL/GenBank/DDBJ databases">
        <title>Convergent genome expansion in fungi linked to evolution of root-endophyte symbiosis.</title>
        <authorList>
            <consortium name="DOE Joint Genome Institute"/>
            <person name="Ke Y.-H."/>
            <person name="Bonito G."/>
            <person name="Liao H.-L."/>
            <person name="Looney B."/>
            <person name="Rojas-Flechas A."/>
            <person name="Nash J."/>
            <person name="Hameed K."/>
            <person name="Schadt C."/>
            <person name="Martin F."/>
            <person name="Crous P.W."/>
            <person name="Miettinen O."/>
            <person name="Magnuson J.K."/>
            <person name="Labbe J."/>
            <person name="Jacobson D."/>
            <person name="Doktycz M.J."/>
            <person name="Veneault-Fourrey C."/>
            <person name="Kuo A."/>
            <person name="Mondo S."/>
            <person name="Calhoun S."/>
            <person name="Riley R."/>
            <person name="Ohm R."/>
            <person name="LaButti K."/>
            <person name="Andreopoulos B."/>
            <person name="Pangilinan J."/>
            <person name="Nolan M."/>
            <person name="Tritt A."/>
            <person name="Clum A."/>
            <person name="Lipzen A."/>
            <person name="Daum C."/>
            <person name="Barry K."/>
            <person name="Grigoriev I.V."/>
            <person name="Vilgalys R."/>
        </authorList>
    </citation>
    <scope>NUCLEOTIDE SEQUENCE</scope>
    <source>
        <strain evidence="5">PMI_201</strain>
    </source>
</reference>